<comment type="caution">
    <text evidence="7">The sequence shown here is derived from an EMBL/GenBank/DDBJ whole genome shotgun (WGS) entry which is preliminary data.</text>
</comment>
<dbReference type="GO" id="GO:0000271">
    <property type="term" value="P:polysaccharide biosynthetic process"/>
    <property type="evidence" value="ECO:0007669"/>
    <property type="project" value="InterPro"/>
</dbReference>
<evidence type="ECO:0000256" key="4">
    <source>
        <dbReference type="ARBA" id="ARBA00023136"/>
    </source>
</evidence>
<evidence type="ECO:0000259" key="6">
    <source>
        <dbReference type="Pfam" id="PF04138"/>
    </source>
</evidence>
<evidence type="ECO:0000256" key="2">
    <source>
        <dbReference type="ARBA" id="ARBA00022692"/>
    </source>
</evidence>
<feature type="transmembrane region" description="Helical" evidence="5">
    <location>
        <begin position="107"/>
        <end position="129"/>
    </location>
</feature>
<feature type="domain" description="GtrA/DPMS transmembrane" evidence="6">
    <location>
        <begin position="19"/>
        <end position="130"/>
    </location>
</feature>
<feature type="transmembrane region" description="Helical" evidence="5">
    <location>
        <begin position="48"/>
        <end position="68"/>
    </location>
</feature>
<keyword evidence="8" id="KW-1185">Reference proteome</keyword>
<organism evidence="7 8">
    <name type="scientific">Anaerovibrio lipolyticus</name>
    <dbReference type="NCBI Taxonomy" id="82374"/>
    <lineage>
        <taxon>Bacteria</taxon>
        <taxon>Bacillati</taxon>
        <taxon>Bacillota</taxon>
        <taxon>Negativicutes</taxon>
        <taxon>Selenomonadales</taxon>
        <taxon>Selenomonadaceae</taxon>
        <taxon>Anaerovibrio</taxon>
    </lineage>
</organism>
<accession>A0A0B2K1S0</accession>
<evidence type="ECO:0000313" key="7">
    <source>
        <dbReference type="EMBL" id="KHM52721.1"/>
    </source>
</evidence>
<name>A0A0B2K1S0_9FIRM</name>
<feature type="transmembrane region" description="Helical" evidence="5">
    <location>
        <begin position="16"/>
        <end position="42"/>
    </location>
</feature>
<comment type="subcellular location">
    <subcellularLocation>
        <location evidence="1">Membrane</location>
        <topology evidence="1">Multi-pass membrane protein</topology>
    </subcellularLocation>
</comment>
<evidence type="ECO:0000256" key="5">
    <source>
        <dbReference type="SAM" id="Phobius"/>
    </source>
</evidence>
<dbReference type="Pfam" id="PF04138">
    <property type="entry name" value="GtrA_DPMS_TM"/>
    <property type="match status" value="1"/>
</dbReference>
<dbReference type="EMBL" id="JSCE01000059">
    <property type="protein sequence ID" value="KHM52721.1"/>
    <property type="molecule type" value="Genomic_DNA"/>
</dbReference>
<reference evidence="7 8" key="1">
    <citation type="journal article" date="2013" name="PLoS ONE">
        <title>Identification and characterization of three novel lipases belonging to families II and V from Anaerovibrio lipolyticus 5ST.</title>
        <authorList>
            <person name="Prive F."/>
            <person name="Kaderbhai N.N."/>
            <person name="Girdwood S."/>
            <person name="Worgan H.J."/>
            <person name="Pinloche E."/>
            <person name="Scollan N.D."/>
            <person name="Huws S.A."/>
            <person name="Newbold C.J."/>
        </authorList>
    </citation>
    <scope>NUCLEOTIDE SEQUENCE [LARGE SCALE GENOMIC DNA]</scope>
    <source>
        <strain evidence="7 8">5S</strain>
    </source>
</reference>
<keyword evidence="4 5" id="KW-0472">Membrane</keyword>
<gene>
    <name evidence="7" type="ORF">NZ47_03005</name>
</gene>
<sequence length="133" mass="15493">MNLIEKTKHHFLTKEFFLFLVIGCINTFNCTFMAWLCSFFIADANLTFNIGYILANLCACWMNSRFVFHDTLSVSRFIKFFVSYIPNYIIQNIIVIIFYNWLGYPPIVSYLIAAILGIPVTFLLVKLFAFGKK</sequence>
<dbReference type="STRING" id="82374.NZ47_03005"/>
<dbReference type="InterPro" id="IPR007267">
    <property type="entry name" value="GtrA_DPMS_TM"/>
</dbReference>
<dbReference type="AlphaFoldDB" id="A0A0B2K1S0"/>
<dbReference type="GO" id="GO:0016020">
    <property type="term" value="C:membrane"/>
    <property type="evidence" value="ECO:0007669"/>
    <property type="project" value="UniProtKB-SubCell"/>
</dbReference>
<proteinExistence type="predicted"/>
<keyword evidence="2 5" id="KW-0812">Transmembrane</keyword>
<evidence type="ECO:0000256" key="1">
    <source>
        <dbReference type="ARBA" id="ARBA00004141"/>
    </source>
</evidence>
<feature type="transmembrane region" description="Helical" evidence="5">
    <location>
        <begin position="80"/>
        <end position="101"/>
    </location>
</feature>
<keyword evidence="3 5" id="KW-1133">Transmembrane helix</keyword>
<dbReference type="Proteomes" id="UP000030993">
    <property type="component" value="Unassembled WGS sequence"/>
</dbReference>
<dbReference type="RefSeq" id="WP_027397356.1">
    <property type="nucleotide sequence ID" value="NZ_CAMKSO010000014.1"/>
</dbReference>
<protein>
    <submittedName>
        <fullName evidence="7">Polysaccharide synthesis protein GtrA</fullName>
    </submittedName>
</protein>
<evidence type="ECO:0000313" key="8">
    <source>
        <dbReference type="Proteomes" id="UP000030993"/>
    </source>
</evidence>
<evidence type="ECO:0000256" key="3">
    <source>
        <dbReference type="ARBA" id="ARBA00022989"/>
    </source>
</evidence>